<dbReference type="SUPFAM" id="SSF52172">
    <property type="entry name" value="CheY-like"/>
    <property type="match status" value="1"/>
</dbReference>
<organism evidence="3 4">
    <name type="scientific">Nitrosopumilus maritimus (strain SCM1)</name>
    <dbReference type="NCBI Taxonomy" id="436308"/>
    <lineage>
        <taxon>Archaea</taxon>
        <taxon>Nitrososphaerota</taxon>
        <taxon>Nitrososphaeria</taxon>
        <taxon>Nitrosopumilales</taxon>
        <taxon>Nitrosopumilaceae</taxon>
        <taxon>Nitrosopumilus</taxon>
    </lineage>
</organism>
<protein>
    <submittedName>
        <fullName evidence="3">Response regulator receiver protein</fullName>
    </submittedName>
</protein>
<dbReference type="PANTHER" id="PTHR44591:SF3">
    <property type="entry name" value="RESPONSE REGULATORY DOMAIN-CONTAINING PROTEIN"/>
    <property type="match status" value="1"/>
</dbReference>
<dbReference type="HOGENOM" id="CLU_000445_69_15_2"/>
<accession>A9A5U7</accession>
<evidence type="ECO:0000259" key="2">
    <source>
        <dbReference type="PROSITE" id="PS50110"/>
    </source>
</evidence>
<name>A9A5U7_NITMS</name>
<dbReference type="SMART" id="SM00448">
    <property type="entry name" value="REC"/>
    <property type="match status" value="1"/>
</dbReference>
<gene>
    <name evidence="3" type="ordered locus">Nmar_1206</name>
</gene>
<dbReference type="PhylomeDB" id="A9A5U7"/>
<proteinExistence type="predicted"/>
<dbReference type="STRING" id="436308.Nmar_1206"/>
<dbReference type="CDD" id="cd00156">
    <property type="entry name" value="REC"/>
    <property type="match status" value="1"/>
</dbReference>
<dbReference type="GO" id="GO:0000160">
    <property type="term" value="P:phosphorelay signal transduction system"/>
    <property type="evidence" value="ECO:0000318"/>
    <property type="project" value="GO_Central"/>
</dbReference>
<dbReference type="Proteomes" id="UP000000792">
    <property type="component" value="Chromosome"/>
</dbReference>
<dbReference type="EnsemblBacteria" id="ABX13102">
    <property type="protein sequence ID" value="ABX13102"/>
    <property type="gene ID" value="Nmar_1206"/>
</dbReference>
<reference evidence="3 4" key="1">
    <citation type="journal article" date="2010" name="Proc. Natl. Acad. Sci. U.S.A.">
        <title>Nitrosopumilus maritimus genome reveals unique mechanisms for nitrification and autotrophy in globally distributed marine crenarchaea.</title>
        <authorList>
            <person name="Walker C.B."/>
            <person name="de la Torre J.R."/>
            <person name="Klotz M.G."/>
            <person name="Urakawa H."/>
            <person name="Pinel N."/>
            <person name="Arp D.J."/>
            <person name="Brochier-Armanet C."/>
            <person name="Chain P.S."/>
            <person name="Chan P.P."/>
            <person name="Gollabgir A."/>
            <person name="Hemp J."/>
            <person name="Hugler M."/>
            <person name="Karr E.A."/>
            <person name="Konneke M."/>
            <person name="Shin M."/>
            <person name="Lawton T.J."/>
            <person name="Lowe T."/>
            <person name="Martens-Habbena W."/>
            <person name="Sayavedra-Soto L.A."/>
            <person name="Lang D."/>
            <person name="Sievert S.M."/>
            <person name="Rosenzweig A.C."/>
            <person name="Manning G."/>
            <person name="Stahl D.A."/>
        </authorList>
    </citation>
    <scope>NUCLEOTIDE SEQUENCE [LARGE SCALE GENOMIC DNA]</scope>
    <source>
        <strain evidence="3 4">SCM1</strain>
    </source>
</reference>
<dbReference type="InterPro" id="IPR011006">
    <property type="entry name" value="CheY-like_superfamily"/>
</dbReference>
<dbReference type="PANTHER" id="PTHR44591">
    <property type="entry name" value="STRESS RESPONSE REGULATOR PROTEIN 1"/>
    <property type="match status" value="1"/>
</dbReference>
<dbReference type="EMBL" id="CP000866">
    <property type="protein sequence ID" value="ABX13102.1"/>
    <property type="molecule type" value="Genomic_DNA"/>
</dbReference>
<dbReference type="InterPro" id="IPR050595">
    <property type="entry name" value="Bact_response_regulator"/>
</dbReference>
<keyword evidence="4" id="KW-1185">Reference proteome</keyword>
<dbReference type="PROSITE" id="PS50110">
    <property type="entry name" value="RESPONSE_REGULATORY"/>
    <property type="match status" value="1"/>
</dbReference>
<dbReference type="InterPro" id="IPR001789">
    <property type="entry name" value="Sig_transdc_resp-reg_receiver"/>
</dbReference>
<dbReference type="GO" id="GO:0000156">
    <property type="term" value="F:phosphorelay response regulator activity"/>
    <property type="evidence" value="ECO:0000318"/>
    <property type="project" value="GO_Central"/>
</dbReference>
<evidence type="ECO:0000313" key="4">
    <source>
        <dbReference type="Proteomes" id="UP000000792"/>
    </source>
</evidence>
<dbReference type="Pfam" id="PF00072">
    <property type="entry name" value="Response_reg"/>
    <property type="match status" value="1"/>
</dbReference>
<dbReference type="eggNOG" id="arCOG02391">
    <property type="taxonomic scope" value="Archaea"/>
</dbReference>
<dbReference type="KEGG" id="nmr:Nmar_1206"/>
<feature type="domain" description="Response regulatory" evidence="2">
    <location>
        <begin position="28"/>
        <end position="143"/>
    </location>
</feature>
<dbReference type="Gene3D" id="3.40.50.2300">
    <property type="match status" value="1"/>
</dbReference>
<evidence type="ECO:0000313" key="3">
    <source>
        <dbReference type="EMBL" id="ABX13102.1"/>
    </source>
</evidence>
<sequence>MSQNTFKIHSGYICPCHNLLVLEGEDKTVLLVDDDIDLLELNKFSISNMGYNVITATNGEEAVAAYKTARPDIVIMDIKMPKMDGFDAFARMKKFDSDCKVTLITAYAIDEKKLLNAQSMGLLNVINKPYEFDDIEKLIKEHVGD</sequence>
<evidence type="ECO:0000256" key="1">
    <source>
        <dbReference type="ARBA" id="ARBA00022553"/>
    </source>
</evidence>
<dbReference type="InParanoid" id="A9A5U7"/>
<keyword evidence="1" id="KW-0597">Phosphoprotein</keyword>
<dbReference type="AlphaFoldDB" id="A9A5U7"/>